<dbReference type="PANTHER" id="PTHR27000">
    <property type="entry name" value="LEUCINE-RICH REPEAT RECEPTOR-LIKE PROTEIN KINASE FAMILY PROTEIN-RELATED"/>
    <property type="match status" value="1"/>
</dbReference>
<evidence type="ECO:0000256" key="5">
    <source>
        <dbReference type="ARBA" id="ARBA00022737"/>
    </source>
</evidence>
<evidence type="ECO:0000256" key="1">
    <source>
        <dbReference type="ARBA" id="ARBA00004162"/>
    </source>
</evidence>
<dbReference type="Pfam" id="PF08263">
    <property type="entry name" value="LRRNT_2"/>
    <property type="match status" value="1"/>
</dbReference>
<dbReference type="AlphaFoldDB" id="A0AAP0K9Y2"/>
<gene>
    <name evidence="14" type="ORF">Scep_006656</name>
</gene>
<dbReference type="Pfam" id="PF13855">
    <property type="entry name" value="LRR_8"/>
    <property type="match status" value="1"/>
</dbReference>
<dbReference type="FunFam" id="3.80.10.10:FF:000562">
    <property type="entry name" value="Protein NSP-INTERACTING KINASE 2"/>
    <property type="match status" value="1"/>
</dbReference>
<dbReference type="Proteomes" id="UP001419268">
    <property type="component" value="Unassembled WGS sequence"/>
</dbReference>
<feature type="chain" id="PRO_5042843765" description="Protein kinase domain-containing protein" evidence="12">
    <location>
        <begin position="21"/>
        <end position="723"/>
    </location>
</feature>
<dbReference type="GO" id="GO:0005524">
    <property type="term" value="F:ATP binding"/>
    <property type="evidence" value="ECO:0007669"/>
    <property type="project" value="InterPro"/>
</dbReference>
<keyword evidence="7 11" id="KW-0472">Membrane</keyword>
<keyword evidence="4 12" id="KW-0732">Signal</keyword>
<dbReference type="PROSITE" id="PS50011">
    <property type="entry name" value="PROTEIN_KINASE_DOM"/>
    <property type="match status" value="1"/>
</dbReference>
<evidence type="ECO:0000256" key="6">
    <source>
        <dbReference type="ARBA" id="ARBA00022989"/>
    </source>
</evidence>
<dbReference type="Gene3D" id="3.30.200.20">
    <property type="entry name" value="Phosphorylase Kinase, domain 1"/>
    <property type="match status" value="1"/>
</dbReference>
<evidence type="ECO:0000256" key="8">
    <source>
        <dbReference type="ARBA" id="ARBA00023170"/>
    </source>
</evidence>
<dbReference type="PANTHER" id="PTHR27000:SF775">
    <property type="entry name" value="PLANT INTRACELLULAR RAS-GROUP-RELATED LRR PROTEIN 3"/>
    <property type="match status" value="1"/>
</dbReference>
<evidence type="ECO:0000256" key="12">
    <source>
        <dbReference type="SAM" id="SignalP"/>
    </source>
</evidence>
<keyword evidence="5" id="KW-0677">Repeat</keyword>
<dbReference type="Gene3D" id="1.10.510.10">
    <property type="entry name" value="Transferase(Phosphotransferase) domain 1"/>
    <property type="match status" value="1"/>
</dbReference>
<name>A0AAP0K9Y2_9MAGN</name>
<evidence type="ECO:0000313" key="15">
    <source>
        <dbReference type="Proteomes" id="UP001419268"/>
    </source>
</evidence>
<dbReference type="Pfam" id="PF07714">
    <property type="entry name" value="PK_Tyr_Ser-Thr"/>
    <property type="match status" value="1"/>
</dbReference>
<accession>A0AAP0K9Y2</accession>
<dbReference type="InterPro" id="IPR032675">
    <property type="entry name" value="LRR_dom_sf"/>
</dbReference>
<keyword evidence="2" id="KW-0433">Leucine-rich repeat</keyword>
<keyword evidence="8" id="KW-0675">Receptor</keyword>
<keyword evidence="6 11" id="KW-1133">Transmembrane helix</keyword>
<dbReference type="GO" id="GO:0004672">
    <property type="term" value="F:protein kinase activity"/>
    <property type="evidence" value="ECO:0007669"/>
    <property type="project" value="InterPro"/>
</dbReference>
<dbReference type="FunFam" id="3.80.10.10:FF:000129">
    <property type="entry name" value="Leucine-rich repeat receptor-like kinase"/>
    <property type="match status" value="1"/>
</dbReference>
<feature type="domain" description="Protein kinase" evidence="13">
    <location>
        <begin position="451"/>
        <end position="723"/>
    </location>
</feature>
<dbReference type="FunFam" id="1.10.510.10:FF:000513">
    <property type="entry name" value="Protein NSP-INTERACTING KINASE 2"/>
    <property type="match status" value="1"/>
</dbReference>
<dbReference type="EMBL" id="JBBNAG010000003">
    <property type="protein sequence ID" value="KAK9147899.1"/>
    <property type="molecule type" value="Genomic_DNA"/>
</dbReference>
<organism evidence="14 15">
    <name type="scientific">Stephania cephalantha</name>
    <dbReference type="NCBI Taxonomy" id="152367"/>
    <lineage>
        <taxon>Eukaryota</taxon>
        <taxon>Viridiplantae</taxon>
        <taxon>Streptophyta</taxon>
        <taxon>Embryophyta</taxon>
        <taxon>Tracheophyta</taxon>
        <taxon>Spermatophyta</taxon>
        <taxon>Magnoliopsida</taxon>
        <taxon>Ranunculales</taxon>
        <taxon>Menispermaceae</taxon>
        <taxon>Menispermoideae</taxon>
        <taxon>Cissampelideae</taxon>
        <taxon>Stephania</taxon>
    </lineage>
</organism>
<comment type="subcellular location">
    <subcellularLocation>
        <location evidence="1">Cell membrane</location>
        <topology evidence="1">Single-pass membrane protein</topology>
    </subcellularLocation>
</comment>
<dbReference type="InterPro" id="IPR000719">
    <property type="entry name" value="Prot_kinase_dom"/>
</dbReference>
<feature type="region of interest" description="Disordered" evidence="10">
    <location>
        <begin position="307"/>
        <end position="330"/>
    </location>
</feature>
<proteinExistence type="predicted"/>
<dbReference type="InterPro" id="IPR011009">
    <property type="entry name" value="Kinase-like_dom_sf"/>
</dbReference>
<dbReference type="Pfam" id="PF00560">
    <property type="entry name" value="LRR_1"/>
    <property type="match status" value="3"/>
</dbReference>
<evidence type="ECO:0000256" key="3">
    <source>
        <dbReference type="ARBA" id="ARBA00022692"/>
    </source>
</evidence>
<keyword evidence="9" id="KW-0325">Glycoprotein</keyword>
<comment type="caution">
    <text evidence="14">The sequence shown here is derived from an EMBL/GenBank/DDBJ whole genome shotgun (WGS) entry which is preliminary data.</text>
</comment>
<evidence type="ECO:0000256" key="9">
    <source>
        <dbReference type="ARBA" id="ARBA00023180"/>
    </source>
</evidence>
<evidence type="ECO:0000256" key="2">
    <source>
        <dbReference type="ARBA" id="ARBA00022614"/>
    </source>
</evidence>
<evidence type="ECO:0000256" key="7">
    <source>
        <dbReference type="ARBA" id="ARBA00023136"/>
    </source>
</evidence>
<dbReference type="Gene3D" id="3.80.10.10">
    <property type="entry name" value="Ribonuclease Inhibitor"/>
    <property type="match status" value="2"/>
</dbReference>
<evidence type="ECO:0000256" key="11">
    <source>
        <dbReference type="SAM" id="Phobius"/>
    </source>
</evidence>
<reference evidence="14 15" key="1">
    <citation type="submission" date="2024-01" db="EMBL/GenBank/DDBJ databases">
        <title>Genome assemblies of Stephania.</title>
        <authorList>
            <person name="Yang L."/>
        </authorList>
    </citation>
    <scope>NUCLEOTIDE SEQUENCE [LARGE SCALE GENOMIC DNA]</scope>
    <source>
        <strain evidence="14">JXDWG</strain>
        <tissue evidence="14">Leaf</tissue>
    </source>
</reference>
<feature type="transmembrane region" description="Helical" evidence="11">
    <location>
        <begin position="351"/>
        <end position="375"/>
    </location>
</feature>
<evidence type="ECO:0000259" key="13">
    <source>
        <dbReference type="PROSITE" id="PS50011"/>
    </source>
</evidence>
<dbReference type="SUPFAM" id="SSF56112">
    <property type="entry name" value="Protein kinase-like (PK-like)"/>
    <property type="match status" value="1"/>
</dbReference>
<dbReference type="InterPro" id="IPR001611">
    <property type="entry name" value="Leu-rich_rpt"/>
</dbReference>
<evidence type="ECO:0000256" key="10">
    <source>
        <dbReference type="SAM" id="MobiDB-lite"/>
    </source>
</evidence>
<keyword evidence="15" id="KW-1185">Reference proteome</keyword>
<keyword evidence="3 11" id="KW-0812">Transmembrane</keyword>
<dbReference type="FunFam" id="3.30.200.20:FF:000371">
    <property type="entry name" value="Protein NSP-INTERACTING KINASE 2"/>
    <property type="match status" value="1"/>
</dbReference>
<dbReference type="GO" id="GO:0005886">
    <property type="term" value="C:plasma membrane"/>
    <property type="evidence" value="ECO:0007669"/>
    <property type="project" value="UniProtKB-SubCell"/>
</dbReference>
<evidence type="ECO:0000313" key="14">
    <source>
        <dbReference type="EMBL" id="KAK9147899.1"/>
    </source>
</evidence>
<dbReference type="InterPro" id="IPR001245">
    <property type="entry name" value="Ser-Thr/Tyr_kinase_cat_dom"/>
</dbReference>
<dbReference type="InterPro" id="IPR013210">
    <property type="entry name" value="LRR_N_plant-typ"/>
</dbReference>
<feature type="signal peptide" evidence="12">
    <location>
        <begin position="1"/>
        <end position="20"/>
    </location>
</feature>
<sequence length="723" mass="78342">MGSLISLILLFFLCFSDVLPLQLVSSNGELEALMEIKQGLDPENRFLSSWTPGCDPCSGCFDGVACNEHGKVANISLQGKGLSGRVPSAIARLKCLSGLYLHYNSLTGEIPREIANLTELSDLYLNVNNLSGDIPSEIGNMGGLQVHLCLFLGVSWFISSGFLVFCAVWAKSCSFAVIGKAKKGLCYNQLTGSVPTQLGSLKKLSVLALQSNRLAGAIPASLGDLENLTRLDLSFNQLFGSIPVKLADIPSLQVLDVRNNTLSGNVPQALKRLSEGFQYGNNTDLCGVGFTSLRSCTASAHLNSDRPEALGAGTDGLRTSGMSTRDKPESANIRGHCNQTHCLNSAKSSQVAVVVGVIAVTVALTVVGLLSFTLYRRRKQKISSAFDSSDSRLSTDQAKEIYRKSSPLVSLEYSNGWDPLADGRDGNGVPQEVLQKFLFNLEEVESATQYFSDVNLLGKSNYSAMYKGILRDGSLVAIKSINKTSCKTEESEFLKGLNLVTSLKHGNLVHLRGFCCSKGRGECFLVYSFVPNGNLLQYLDVKDGKGRILEWSTRVSIINGIAYGIEYLHSSKPNKPAIVHQNISAEKILIDQWFKPLLSDSGLHKLLADDIVFSTLKASAAMGYMAPEYTSTGRFTQKSDLYAFGMIIFQILSGKRTVTASMKLAAESTRFEEFIDGNLGGRFSESEAASLAKIALNCTHEYPSQRPTIETVIQDLNKCSTSS</sequence>
<protein>
    <recommendedName>
        <fullName evidence="13">Protein kinase domain-containing protein</fullName>
    </recommendedName>
</protein>
<evidence type="ECO:0000256" key="4">
    <source>
        <dbReference type="ARBA" id="ARBA00022729"/>
    </source>
</evidence>
<dbReference type="SUPFAM" id="SSF52058">
    <property type="entry name" value="L domain-like"/>
    <property type="match status" value="1"/>
</dbReference>